<dbReference type="KEGG" id="span:AWL63_17790"/>
<dbReference type="CDD" id="cd06193">
    <property type="entry name" value="siderophore_interacting"/>
    <property type="match status" value="1"/>
</dbReference>
<dbReference type="Pfam" id="PF08021">
    <property type="entry name" value="FAD_binding_9"/>
    <property type="match status" value="1"/>
</dbReference>
<evidence type="ECO:0000259" key="1">
    <source>
        <dbReference type="PROSITE" id="PS51384"/>
    </source>
</evidence>
<gene>
    <name evidence="2" type="ORF">AWL63_17790</name>
</gene>
<dbReference type="Gene3D" id="2.40.30.10">
    <property type="entry name" value="Translation factors"/>
    <property type="match status" value="1"/>
</dbReference>
<dbReference type="AlphaFoldDB" id="A0A1B3ZHL8"/>
<dbReference type="InterPro" id="IPR013113">
    <property type="entry name" value="SIP_FAD-bd"/>
</dbReference>
<dbReference type="InterPro" id="IPR017927">
    <property type="entry name" value="FAD-bd_FR_type"/>
</dbReference>
<organism evidence="2 3">
    <name type="scientific">Sphingomonas panacis</name>
    <dbReference type="NCBI Taxonomy" id="1560345"/>
    <lineage>
        <taxon>Bacteria</taxon>
        <taxon>Pseudomonadati</taxon>
        <taxon>Pseudomonadota</taxon>
        <taxon>Alphaproteobacteria</taxon>
        <taxon>Sphingomonadales</taxon>
        <taxon>Sphingomonadaceae</taxon>
        <taxon>Sphingomonas</taxon>
    </lineage>
</organism>
<name>A0A1B3ZHL8_9SPHN</name>
<dbReference type="PANTHER" id="PTHR30157:SF0">
    <property type="entry name" value="NADPH-DEPENDENT FERRIC-CHELATE REDUCTASE"/>
    <property type="match status" value="1"/>
</dbReference>
<reference evidence="2 3" key="1">
    <citation type="submission" date="2016-01" db="EMBL/GenBank/DDBJ databases">
        <title>Complete genome and mega plasmid sequence of Sphingomonas panacis DCY99 elicits systemic resistance in rice to Xanthomonas oryzae.</title>
        <authorList>
            <person name="Kim Y.J."/>
            <person name="Yang D.C."/>
            <person name="Sing P."/>
        </authorList>
    </citation>
    <scope>NUCLEOTIDE SEQUENCE [LARGE SCALE GENOMIC DNA]</scope>
    <source>
        <strain evidence="2 3">DCY99</strain>
    </source>
</reference>
<evidence type="ECO:0000313" key="2">
    <source>
        <dbReference type="EMBL" id="AOH86913.1"/>
    </source>
</evidence>
<dbReference type="InterPro" id="IPR017938">
    <property type="entry name" value="Riboflavin_synthase-like_b-brl"/>
</dbReference>
<dbReference type="SUPFAM" id="SSF63380">
    <property type="entry name" value="Riboflavin synthase domain-like"/>
    <property type="match status" value="1"/>
</dbReference>
<keyword evidence="3" id="KW-1185">Reference proteome</keyword>
<dbReference type="Proteomes" id="UP000094256">
    <property type="component" value="Chromosome"/>
</dbReference>
<dbReference type="PROSITE" id="PS51384">
    <property type="entry name" value="FAD_FR"/>
    <property type="match status" value="1"/>
</dbReference>
<dbReference type="GO" id="GO:0016491">
    <property type="term" value="F:oxidoreductase activity"/>
    <property type="evidence" value="ECO:0007669"/>
    <property type="project" value="InterPro"/>
</dbReference>
<evidence type="ECO:0000313" key="3">
    <source>
        <dbReference type="Proteomes" id="UP000094256"/>
    </source>
</evidence>
<protein>
    <recommendedName>
        <fullName evidence="1">FAD-binding FR-type domain-containing protein</fullName>
    </recommendedName>
</protein>
<sequence>MKRATVIASERLTDRFRLITLEGAALKGAAWTPGDKVQIAMGSAFVARTYTPIEWNAAAGRMCILGYAHGDGPGGAWVRTVRPGDECDIFGPRGSLDLRRLSGPLAIFGDETAIGLAYAATRQEPRRVLSCHFEVGDLESARQVAVELGLDDAALVERCPEESHVAAMAAALPDLAAAGASFVLVGKAGTVQTLRRALTLPASRLLTKAYWAPGKTGLD</sequence>
<dbReference type="PANTHER" id="PTHR30157">
    <property type="entry name" value="FERRIC REDUCTASE, NADPH-DEPENDENT"/>
    <property type="match status" value="1"/>
</dbReference>
<dbReference type="Gene3D" id="3.40.50.80">
    <property type="entry name" value="Nucleotide-binding domain of ferredoxin-NADP reductase (FNR) module"/>
    <property type="match status" value="1"/>
</dbReference>
<proteinExistence type="predicted"/>
<dbReference type="STRING" id="1560345.AWL63_17790"/>
<feature type="domain" description="FAD-binding FR-type" evidence="1">
    <location>
        <begin position="1"/>
        <end position="99"/>
    </location>
</feature>
<dbReference type="InterPro" id="IPR039374">
    <property type="entry name" value="SIP_fam"/>
</dbReference>
<accession>A0A1B3ZHL8</accession>
<dbReference type="EMBL" id="CP014168">
    <property type="protein sequence ID" value="AOH86913.1"/>
    <property type="molecule type" value="Genomic_DNA"/>
</dbReference>
<dbReference type="InterPro" id="IPR039261">
    <property type="entry name" value="FNR_nucleotide-bd"/>
</dbReference>